<sequence length="109" mass="12614">MESNNKTDIFIREILNTGEKAPLHINKRIYTRINVQNNNRLDIPIFIILINIISSIFSGIIFINIGLIFPFFIFKPFFIFLGIGIINTTLFLSILLKLKYSTKAVQYGF</sequence>
<reference evidence="2" key="1">
    <citation type="submission" date="2020-04" db="EMBL/GenBank/DDBJ databases">
        <title>Comparative genomics of oral phylogroup-2 Treponema strains.</title>
        <authorList>
            <person name="Zeng H."/>
            <person name="Chan Y.K."/>
            <person name="Watt R.M."/>
        </authorList>
    </citation>
    <scope>NUCLEOTIDE SEQUENCE</scope>
    <source>
        <strain evidence="2">OMZ 905</strain>
    </source>
</reference>
<accession>A0A9Q9BF19</accession>
<feature type="transmembrane region" description="Helical" evidence="1">
    <location>
        <begin position="77"/>
        <end position="96"/>
    </location>
</feature>
<protein>
    <submittedName>
        <fullName evidence="2">Uncharacterized protein</fullName>
    </submittedName>
</protein>
<evidence type="ECO:0000313" key="3">
    <source>
        <dbReference type="Proteomes" id="UP001056981"/>
    </source>
</evidence>
<gene>
    <name evidence="2" type="ORF">E4N86_11480</name>
</gene>
<name>A0A9Q9BF19_TREDN</name>
<dbReference type="Proteomes" id="UP001056981">
    <property type="component" value="Chromosome"/>
</dbReference>
<dbReference type="AlphaFoldDB" id="A0A9Q9BF19"/>
<keyword evidence="1" id="KW-0812">Transmembrane</keyword>
<dbReference type="RefSeq" id="WP_010694097.1">
    <property type="nucleotide sequence ID" value="NZ_CP051522.1"/>
</dbReference>
<keyword evidence="1" id="KW-0472">Membrane</keyword>
<evidence type="ECO:0000313" key="2">
    <source>
        <dbReference type="EMBL" id="UTD01256.1"/>
    </source>
</evidence>
<feature type="transmembrane region" description="Helical" evidence="1">
    <location>
        <begin position="45"/>
        <end position="71"/>
    </location>
</feature>
<dbReference type="EMBL" id="CP051635">
    <property type="protein sequence ID" value="UTD01256.1"/>
    <property type="molecule type" value="Genomic_DNA"/>
</dbReference>
<organism evidence="2 3">
    <name type="scientific">Treponema denticola</name>
    <dbReference type="NCBI Taxonomy" id="158"/>
    <lineage>
        <taxon>Bacteria</taxon>
        <taxon>Pseudomonadati</taxon>
        <taxon>Spirochaetota</taxon>
        <taxon>Spirochaetia</taxon>
        <taxon>Spirochaetales</taxon>
        <taxon>Treponemataceae</taxon>
        <taxon>Treponema</taxon>
    </lineage>
</organism>
<proteinExistence type="predicted"/>
<keyword evidence="1" id="KW-1133">Transmembrane helix</keyword>
<evidence type="ECO:0000256" key="1">
    <source>
        <dbReference type="SAM" id="Phobius"/>
    </source>
</evidence>